<evidence type="ECO:0000256" key="1">
    <source>
        <dbReference type="ARBA" id="ARBA00005709"/>
    </source>
</evidence>
<dbReference type="Gene3D" id="6.10.10.10">
    <property type="entry name" value="Flagellar export chaperone, C-terminal domain"/>
    <property type="match status" value="1"/>
</dbReference>
<dbReference type="Proteomes" id="UP001205560">
    <property type="component" value="Unassembled WGS sequence"/>
</dbReference>
<comment type="similarity">
    <text evidence="1 3">Belongs to the bacterial flagellin family.</text>
</comment>
<dbReference type="PANTHER" id="PTHR42792">
    <property type="entry name" value="FLAGELLIN"/>
    <property type="match status" value="1"/>
</dbReference>
<organism evidence="6 7">
    <name type="scientific">Massilia norwichensis</name>
    <dbReference type="NCBI Taxonomy" id="1442366"/>
    <lineage>
        <taxon>Bacteria</taxon>
        <taxon>Pseudomonadati</taxon>
        <taxon>Pseudomonadota</taxon>
        <taxon>Betaproteobacteria</taxon>
        <taxon>Burkholderiales</taxon>
        <taxon>Oxalobacteraceae</taxon>
        <taxon>Telluria group</taxon>
        <taxon>Massilia</taxon>
    </lineage>
</organism>
<proteinExistence type="inferred from homology"/>
<evidence type="ECO:0000259" key="5">
    <source>
        <dbReference type="Pfam" id="PF00700"/>
    </source>
</evidence>
<dbReference type="InterPro" id="IPR001029">
    <property type="entry name" value="Flagellin_N"/>
</dbReference>
<evidence type="ECO:0000256" key="3">
    <source>
        <dbReference type="RuleBase" id="RU362073"/>
    </source>
</evidence>
<comment type="subcellular location">
    <subcellularLocation>
        <location evidence="3">Secreted</location>
    </subcellularLocation>
    <subcellularLocation>
        <location evidence="3">Bacterial flagellum</location>
    </subcellularLocation>
</comment>
<feature type="domain" description="Flagellin C-terminal" evidence="5">
    <location>
        <begin position="474"/>
        <end position="557"/>
    </location>
</feature>
<evidence type="ECO:0000313" key="7">
    <source>
        <dbReference type="Proteomes" id="UP001205560"/>
    </source>
</evidence>
<dbReference type="NCBIfam" id="NF033876">
    <property type="entry name" value="flagella_HExxH"/>
    <property type="match status" value="1"/>
</dbReference>
<keyword evidence="7" id="KW-1185">Reference proteome</keyword>
<gene>
    <name evidence="6" type="ORF">NX782_06185</name>
</gene>
<dbReference type="Pfam" id="PF00700">
    <property type="entry name" value="Flagellin_C"/>
    <property type="match status" value="1"/>
</dbReference>
<dbReference type="Gene3D" id="1.20.1330.10">
    <property type="entry name" value="f41 fragment of flagellin, N-terminal domain"/>
    <property type="match status" value="2"/>
</dbReference>
<keyword evidence="3" id="KW-0964">Secreted</keyword>
<reference evidence="6 7" key="1">
    <citation type="submission" date="2022-08" db="EMBL/GenBank/DDBJ databases">
        <title>Reclassification of Massilia species as members of the genera Telluria, Duganella, Pseudoduganella, Mokoshia gen. nov. and Zemynaea gen. nov. using orthogonal and non-orthogonal genome-based approaches.</title>
        <authorList>
            <person name="Bowman J.P."/>
        </authorList>
    </citation>
    <scope>NUCLEOTIDE SEQUENCE [LARGE SCALE GENOMIC DNA]</scope>
    <source>
        <strain evidence="6 7">LMG 28164</strain>
    </source>
</reference>
<accession>A0ABT2A3M3</accession>
<keyword evidence="6" id="KW-0969">Cilium</keyword>
<dbReference type="EMBL" id="JANUGX010000005">
    <property type="protein sequence ID" value="MCS0588789.1"/>
    <property type="molecule type" value="Genomic_DNA"/>
</dbReference>
<protein>
    <recommendedName>
        <fullName evidence="3">Flagellin</fullName>
    </recommendedName>
</protein>
<dbReference type="PANTHER" id="PTHR42792:SF2">
    <property type="entry name" value="FLAGELLIN"/>
    <property type="match status" value="1"/>
</dbReference>
<evidence type="ECO:0000256" key="2">
    <source>
        <dbReference type="ARBA" id="ARBA00023143"/>
    </source>
</evidence>
<keyword evidence="6" id="KW-0966">Cell projection</keyword>
<dbReference type="InterPro" id="IPR042187">
    <property type="entry name" value="Flagellin_C_sub2"/>
</dbReference>
<dbReference type="SUPFAM" id="SSF64518">
    <property type="entry name" value="Phase 1 flagellin"/>
    <property type="match status" value="1"/>
</dbReference>
<comment type="caution">
    <text evidence="6">The sequence shown here is derived from an EMBL/GenBank/DDBJ whole genome shotgun (WGS) entry which is preliminary data.</text>
</comment>
<dbReference type="RefSeq" id="WP_258844551.1">
    <property type="nucleotide sequence ID" value="NZ_JANUGX010000005.1"/>
</dbReference>
<dbReference type="Pfam" id="PF00669">
    <property type="entry name" value="Flagellin_N"/>
    <property type="match status" value="1"/>
</dbReference>
<comment type="function">
    <text evidence="3">Flagellin is the subunit protein which polymerizes to form the filaments of bacterial flagella.</text>
</comment>
<evidence type="ECO:0000259" key="4">
    <source>
        <dbReference type="Pfam" id="PF00669"/>
    </source>
</evidence>
<feature type="domain" description="Flagellin N-terminal" evidence="4">
    <location>
        <begin position="7"/>
        <end position="140"/>
    </location>
</feature>
<evidence type="ECO:0000313" key="6">
    <source>
        <dbReference type="EMBL" id="MCS0588789.1"/>
    </source>
</evidence>
<keyword evidence="6" id="KW-0282">Flagellum</keyword>
<dbReference type="InterPro" id="IPR001492">
    <property type="entry name" value="Flagellin"/>
</dbReference>
<keyword evidence="2 3" id="KW-0975">Bacterial flagellum</keyword>
<dbReference type="PRINTS" id="PR00207">
    <property type="entry name" value="FLAGELLIN"/>
</dbReference>
<name>A0ABT2A3M3_9BURK</name>
<dbReference type="InterPro" id="IPR046358">
    <property type="entry name" value="Flagellin_C"/>
</dbReference>
<sequence>MTLSIKNDTLSLHAQRQLAEHSADATRLISKLSSGARIGDAADDPAGQAVSARMSSQLRGMSQAMRNINDGTSMLQVADSAMANIGDSLQRLRELAVQAGNDALSASDRGALQTEANQLLVQITQVGKDTAFNGQTLFSQDTASIGGDDKKRKVIDGLKTGWLASAEAMVKKYYGIEGDGADLKLNLGGVDDGQWNVLASVSGTVEGNGKVTDLSLNLDMADFGTGDSADGGAAFLYNDRTIAHEMVHAVMDRSMNMASLPKWFKEGMAELIQGSDERLANAIAGSGVAAVVTGAAAADPSYEGAYAASRYLHDKLKGLGVDGGVKGLMSYLNQHQSATLDTALDAVTNYAIANAAAFMDDFQDNGEVFINTRMNLTNADTGAIGGLDADAGPSRNAKDVVPDVGPNPADKPLSHFNLIVPEIGGNTGVNRMQIQVGAGTSRDDLIDLEFSAMNAHALGLADLDMSRSAVALLHIDQALEFVDKQRVVVGAASNRLDMAAANTQTSSVNLAASQSRIQDVDYASTTARLTRAQILQQAASAMLTQANGQPNAVLALLR</sequence>